<protein>
    <submittedName>
        <fullName evidence="1">Uncharacterized protein</fullName>
    </submittedName>
</protein>
<dbReference type="AlphaFoldDB" id="A0AAN7S227"/>
<organism evidence="1 2">
    <name type="scientific">Mycteria americana</name>
    <name type="common">Wood stork</name>
    <dbReference type="NCBI Taxonomy" id="33587"/>
    <lineage>
        <taxon>Eukaryota</taxon>
        <taxon>Metazoa</taxon>
        <taxon>Chordata</taxon>
        <taxon>Craniata</taxon>
        <taxon>Vertebrata</taxon>
        <taxon>Euteleostomi</taxon>
        <taxon>Archelosauria</taxon>
        <taxon>Archosauria</taxon>
        <taxon>Dinosauria</taxon>
        <taxon>Saurischia</taxon>
        <taxon>Theropoda</taxon>
        <taxon>Coelurosauria</taxon>
        <taxon>Aves</taxon>
        <taxon>Neognathae</taxon>
        <taxon>Neoaves</taxon>
        <taxon>Aequornithes</taxon>
        <taxon>Ciconiiformes</taxon>
        <taxon>Ciconiidae</taxon>
        <taxon>Mycteria</taxon>
    </lineage>
</organism>
<evidence type="ECO:0000313" key="2">
    <source>
        <dbReference type="Proteomes" id="UP001333110"/>
    </source>
</evidence>
<sequence length="159" mass="17810">MLFLAANGSRSPALNNPQNVPIEEQDADIIPTAAHSNSSVPTNQKDMTELYPIQKDVWSEAPGPIIIFSVLRIRDNIGPSLDEGGHLTNRDVDKAETFNIFIASVFNTDDGPWDPWDPVLEDHDWGMINSHLTLNLFKTCCCSWMHINLWSLMGFIPGY</sequence>
<comment type="caution">
    <text evidence="1">The sequence shown here is derived from an EMBL/GenBank/DDBJ whole genome shotgun (WGS) entry which is preliminary data.</text>
</comment>
<keyword evidence="2" id="KW-1185">Reference proteome</keyword>
<proteinExistence type="predicted"/>
<reference evidence="1 2" key="1">
    <citation type="journal article" date="2023" name="J. Hered.">
        <title>Chromosome-level genome of the wood stork (Mycteria americana) provides insight into avian chromosome evolution.</title>
        <authorList>
            <person name="Flamio R. Jr."/>
            <person name="Ramstad K.M."/>
        </authorList>
    </citation>
    <scope>NUCLEOTIDE SEQUENCE [LARGE SCALE GENOMIC DNA]</scope>
    <source>
        <strain evidence="1">JAX WOST 10</strain>
    </source>
</reference>
<dbReference type="Proteomes" id="UP001333110">
    <property type="component" value="Unassembled WGS sequence"/>
</dbReference>
<name>A0AAN7S227_MYCAM</name>
<evidence type="ECO:0000313" key="1">
    <source>
        <dbReference type="EMBL" id="KAK4829339.1"/>
    </source>
</evidence>
<gene>
    <name evidence="1" type="ORF">QYF61_003266</name>
</gene>
<dbReference type="EMBL" id="JAUNZN010000001">
    <property type="protein sequence ID" value="KAK4829339.1"/>
    <property type="molecule type" value="Genomic_DNA"/>
</dbReference>
<accession>A0AAN7S227</accession>